<dbReference type="KEGG" id="rlt:Rleg2_4238"/>
<proteinExistence type="predicted"/>
<organism evidence="1 2">
    <name type="scientific">Rhizobium leguminosarum bv. trifolii (strain WSM2304)</name>
    <dbReference type="NCBI Taxonomy" id="395492"/>
    <lineage>
        <taxon>Bacteria</taxon>
        <taxon>Pseudomonadati</taxon>
        <taxon>Pseudomonadota</taxon>
        <taxon>Alphaproteobacteria</taxon>
        <taxon>Hyphomicrobiales</taxon>
        <taxon>Rhizobiaceae</taxon>
        <taxon>Rhizobium/Agrobacterium group</taxon>
        <taxon>Rhizobium</taxon>
    </lineage>
</organism>
<accession>A0ABF7QU46</accession>
<dbReference type="Proteomes" id="UP000008330">
    <property type="component" value="Chromosome"/>
</dbReference>
<dbReference type="EMBL" id="CP001191">
    <property type="protein sequence ID" value="ACI57499.1"/>
    <property type="molecule type" value="Genomic_DNA"/>
</dbReference>
<gene>
    <name evidence="1" type="ordered locus">Rleg2_4238</name>
</gene>
<sequence>MLNVPVTVRLSTIAPAHSIHVASAAISGTTYEAHHKTKSPIPMLARKLADAGLETSTLMQVYRGSTPVLRQPLALSYWIGIDVIDDDRRPAHVAKFKPFDANAFKAA</sequence>
<reference evidence="1 2" key="1">
    <citation type="journal article" date="2010" name="Stand. Genomic Sci.">
        <title>Complete genome sequence of Rhizobium leguminosarum bv trifolii strain WSM2304, an effective microsymbiont of the South American clover Trifolium polymorphum.</title>
        <authorList>
            <person name="Reeve W."/>
            <person name="O'Hara G."/>
            <person name="Chain P."/>
            <person name="Ardley J."/>
            <person name="Brau L."/>
            <person name="Nandesena K."/>
            <person name="Tiwari R."/>
            <person name="Malfatti S."/>
            <person name="Kiss H."/>
            <person name="Lapidus A."/>
            <person name="Copeland A."/>
            <person name="Nolan M."/>
            <person name="Land M."/>
            <person name="Ivanova N."/>
            <person name="Mavromatis K."/>
            <person name="Markowitz V."/>
            <person name="Kyrpides N."/>
            <person name="Melino V."/>
            <person name="Denton M."/>
            <person name="Yates R."/>
            <person name="Howieson J."/>
        </authorList>
    </citation>
    <scope>NUCLEOTIDE SEQUENCE [LARGE SCALE GENOMIC DNA]</scope>
    <source>
        <strain evidence="1 2">WSM2304</strain>
    </source>
</reference>
<protein>
    <submittedName>
        <fullName evidence="1">Uncharacterized protein</fullName>
    </submittedName>
</protein>
<keyword evidence="2" id="KW-1185">Reference proteome</keyword>
<name>A0ABF7QU46_RHILW</name>
<dbReference type="AlphaFoldDB" id="A0ABF7QU46"/>
<dbReference type="RefSeq" id="WP_012559621.1">
    <property type="nucleotide sequence ID" value="NC_011369.1"/>
</dbReference>
<evidence type="ECO:0000313" key="1">
    <source>
        <dbReference type="EMBL" id="ACI57499.1"/>
    </source>
</evidence>
<evidence type="ECO:0000313" key="2">
    <source>
        <dbReference type="Proteomes" id="UP000008330"/>
    </source>
</evidence>